<keyword evidence="2" id="KW-1185">Reference proteome</keyword>
<gene>
    <name evidence="1" type="ORF">KU392_03950</name>
</gene>
<dbReference type="Proteomes" id="UP000722165">
    <property type="component" value="Unassembled WGS sequence"/>
</dbReference>
<accession>A0ABS6NLA7</accession>
<dbReference type="EMBL" id="JAHSPR010000002">
    <property type="protein sequence ID" value="MBV4396411.1"/>
    <property type="molecule type" value="Genomic_DNA"/>
</dbReference>
<evidence type="ECO:0000313" key="2">
    <source>
        <dbReference type="Proteomes" id="UP000722165"/>
    </source>
</evidence>
<comment type="caution">
    <text evidence="1">The sequence shown here is derived from an EMBL/GenBank/DDBJ whole genome shotgun (WGS) entry which is preliminary data.</text>
</comment>
<evidence type="ECO:0000313" key="1">
    <source>
        <dbReference type="EMBL" id="MBV4396411.1"/>
    </source>
</evidence>
<reference evidence="1 2" key="1">
    <citation type="submission" date="2021-06" db="EMBL/GenBank/DDBJ databases">
        <authorList>
            <person name="Lu T."/>
            <person name="Wang Q."/>
            <person name="Han X."/>
        </authorList>
    </citation>
    <scope>NUCLEOTIDE SEQUENCE [LARGE SCALE GENOMIC DNA]</scope>
    <source>
        <strain evidence="1 2">LAM0050</strain>
    </source>
</reference>
<dbReference type="PANTHER" id="PTHR38733">
    <property type="entry name" value="PROTEIN MCRC"/>
    <property type="match status" value="1"/>
</dbReference>
<protein>
    <submittedName>
        <fullName evidence="1">McrC family protein</fullName>
    </submittedName>
</protein>
<organism evidence="1 2">
    <name type="scientific">Advenella alkanexedens</name>
    <dbReference type="NCBI Taxonomy" id="1481665"/>
    <lineage>
        <taxon>Bacteria</taxon>
        <taxon>Pseudomonadati</taxon>
        <taxon>Pseudomonadota</taxon>
        <taxon>Betaproteobacteria</taxon>
        <taxon>Burkholderiales</taxon>
        <taxon>Alcaligenaceae</taxon>
    </lineage>
</organism>
<dbReference type="RefSeq" id="WP_217734621.1">
    <property type="nucleotide sequence ID" value="NZ_JAHSPR010000002.1"/>
</dbReference>
<sequence>MIVEAKDCSKLKMPSSKELPKEELVNWLSDVASNVKAKNLTISVSGSTSQDNDERIVHCDREGTWWTGRYIGTLSYKGHCLNIQPRFGLDTIRDWLIEATSVVTTNVQGELQSNSSFIIQLLAYVWVQGIIEAARHGLPSLRRDVTVKSATIRGRLDVSKSIRLIAARQGQVISVHSEKSLDHAASCAIIAAYRVLRKGLGIPDEKWMPSRAIELVHQLLAVTGPHPTVPTQQELEKVRYTPITIGFAKIAELSRQIANRQGLTTEISKGEVKGLLLDVAELWELYVLSVLGKGSAALSVSHGTRERSASKFLLSSDINKRLLGKLMPDGILYEQGNIKGVVDAKYKSIFPSPTAPDGPQREDLYQMAAYLGRFKSQEDGFAWGLLAYPQDPLKTYLSEVEKNSPWSLDQKKKIFFAALPHKAIEATDKIRGIVEQMNNLSFSK</sequence>
<name>A0ABS6NLA7_9BURK</name>
<dbReference type="Pfam" id="PF10117">
    <property type="entry name" value="McrBC"/>
    <property type="match status" value="1"/>
</dbReference>
<dbReference type="PANTHER" id="PTHR38733:SF1">
    <property type="entry name" value="TYPE IV METHYL-DIRECTED RESTRICTION ENZYME ECOKMCRBC"/>
    <property type="match status" value="1"/>
</dbReference>
<dbReference type="InterPro" id="IPR019292">
    <property type="entry name" value="McrC"/>
</dbReference>
<proteinExistence type="predicted"/>